<dbReference type="SUPFAM" id="SSF47598">
    <property type="entry name" value="Ribbon-helix-helix"/>
    <property type="match status" value="1"/>
</dbReference>
<name>A0A1G7MCE2_9EURY</name>
<evidence type="ECO:0000313" key="2">
    <source>
        <dbReference type="Proteomes" id="UP000199076"/>
    </source>
</evidence>
<organism evidence="1 2">
    <name type="scientific">Halorientalis regularis</name>
    <dbReference type="NCBI Taxonomy" id="660518"/>
    <lineage>
        <taxon>Archaea</taxon>
        <taxon>Methanobacteriati</taxon>
        <taxon>Methanobacteriota</taxon>
        <taxon>Stenosarchaea group</taxon>
        <taxon>Halobacteria</taxon>
        <taxon>Halobacteriales</taxon>
        <taxon>Haloarculaceae</taxon>
        <taxon>Halorientalis</taxon>
    </lineage>
</organism>
<proteinExistence type="predicted"/>
<evidence type="ECO:0000313" key="1">
    <source>
        <dbReference type="EMBL" id="SDF59361.1"/>
    </source>
</evidence>
<dbReference type="GO" id="GO:0006355">
    <property type="term" value="P:regulation of DNA-templated transcription"/>
    <property type="evidence" value="ECO:0007669"/>
    <property type="project" value="InterPro"/>
</dbReference>
<dbReference type="STRING" id="660518.SAMN05216218_107214"/>
<keyword evidence="2" id="KW-1185">Reference proteome</keyword>
<gene>
    <name evidence="1" type="ORF">SAMN05216218_107214</name>
</gene>
<dbReference type="AlphaFoldDB" id="A0A1G7MCE2"/>
<accession>A0A1G7MCE2</accession>
<dbReference type="CDD" id="cd22231">
    <property type="entry name" value="RHH_NikR_HicB-like"/>
    <property type="match status" value="1"/>
</dbReference>
<evidence type="ECO:0008006" key="3">
    <source>
        <dbReference type="Google" id="ProtNLM"/>
    </source>
</evidence>
<sequence>MSGYDDTTAIEVELPTALLAAVDEAGAAGGYDGRSEAVQAALVAWVDAVEAESGESSGALGGLSEGLSDVDVDVGVDVGVDEG</sequence>
<protein>
    <recommendedName>
        <fullName evidence="3">Ribbon-helix-helix protein, copG family</fullName>
    </recommendedName>
</protein>
<reference evidence="2" key="1">
    <citation type="submission" date="2016-10" db="EMBL/GenBank/DDBJ databases">
        <authorList>
            <person name="Varghese N."/>
            <person name="Submissions S."/>
        </authorList>
    </citation>
    <scope>NUCLEOTIDE SEQUENCE [LARGE SCALE GENOMIC DNA]</scope>
    <source>
        <strain evidence="2">IBRC-M 10760</strain>
    </source>
</reference>
<dbReference type="EMBL" id="FNBK01000007">
    <property type="protein sequence ID" value="SDF59361.1"/>
    <property type="molecule type" value="Genomic_DNA"/>
</dbReference>
<dbReference type="RefSeq" id="WP_092691934.1">
    <property type="nucleotide sequence ID" value="NZ_FNBK01000007.1"/>
</dbReference>
<dbReference type="InterPro" id="IPR010985">
    <property type="entry name" value="Ribbon_hlx_hlx"/>
</dbReference>
<dbReference type="Proteomes" id="UP000199076">
    <property type="component" value="Unassembled WGS sequence"/>
</dbReference>